<protein>
    <submittedName>
        <fullName evidence="3">DUF6463 family protein</fullName>
    </submittedName>
</protein>
<feature type="transmembrane region" description="Helical" evidence="2">
    <location>
        <begin position="88"/>
        <end position="117"/>
    </location>
</feature>
<sequence>MTIWAGRSLIILSIAHLVGMGAQNTKHFDDWFSGALWGLSRDEFVQPSGANGAFWLVVASFAVPLLLLGILITQLAKRGIGIPQSTGWGLGVWCIVGALILEPAPLALGLVPAVLLIRDARRTAAGREPAPMPPSSEPAPRVPDRGTATPAGHRS</sequence>
<evidence type="ECO:0000256" key="1">
    <source>
        <dbReference type="SAM" id="MobiDB-lite"/>
    </source>
</evidence>
<evidence type="ECO:0000256" key="2">
    <source>
        <dbReference type="SAM" id="Phobius"/>
    </source>
</evidence>
<keyword evidence="2" id="KW-1133">Transmembrane helix</keyword>
<gene>
    <name evidence="3" type="ORF">ABT276_20220</name>
</gene>
<dbReference type="EMBL" id="JBEPBX010000017">
    <property type="protein sequence ID" value="MER6615643.1"/>
    <property type="molecule type" value="Genomic_DNA"/>
</dbReference>
<keyword evidence="4" id="KW-1185">Reference proteome</keyword>
<dbReference type="Proteomes" id="UP001445472">
    <property type="component" value="Unassembled WGS sequence"/>
</dbReference>
<proteinExistence type="predicted"/>
<feature type="region of interest" description="Disordered" evidence="1">
    <location>
        <begin position="125"/>
        <end position="155"/>
    </location>
</feature>
<feature type="transmembrane region" description="Helical" evidence="2">
    <location>
        <begin position="53"/>
        <end position="76"/>
    </location>
</feature>
<feature type="compositionally biased region" description="Pro residues" evidence="1">
    <location>
        <begin position="130"/>
        <end position="141"/>
    </location>
</feature>
<name>A0ABV1UXW6_9ACTN</name>
<dbReference type="Pfam" id="PF20064">
    <property type="entry name" value="DUF6463"/>
    <property type="match status" value="1"/>
</dbReference>
<keyword evidence="2" id="KW-0812">Transmembrane</keyword>
<keyword evidence="2" id="KW-0472">Membrane</keyword>
<dbReference type="RefSeq" id="WP_351977167.1">
    <property type="nucleotide sequence ID" value="NZ_JBEPBX010000017.1"/>
</dbReference>
<reference evidence="3 4" key="1">
    <citation type="submission" date="2024-06" db="EMBL/GenBank/DDBJ databases">
        <title>The Natural Products Discovery Center: Release of the First 8490 Sequenced Strains for Exploring Actinobacteria Biosynthetic Diversity.</title>
        <authorList>
            <person name="Kalkreuter E."/>
            <person name="Kautsar S.A."/>
            <person name="Yang D."/>
            <person name="Bader C.D."/>
            <person name="Teijaro C.N."/>
            <person name="Fluegel L."/>
            <person name="Davis C.M."/>
            <person name="Simpson J.R."/>
            <person name="Lauterbach L."/>
            <person name="Steele A.D."/>
            <person name="Gui C."/>
            <person name="Meng S."/>
            <person name="Li G."/>
            <person name="Viehrig K."/>
            <person name="Ye F."/>
            <person name="Su P."/>
            <person name="Kiefer A.F."/>
            <person name="Nichols A."/>
            <person name="Cepeda A.J."/>
            <person name="Yan W."/>
            <person name="Fan B."/>
            <person name="Jiang Y."/>
            <person name="Adhikari A."/>
            <person name="Zheng C.-J."/>
            <person name="Schuster L."/>
            <person name="Cowan T.M."/>
            <person name="Smanski M.J."/>
            <person name="Chevrette M.G."/>
            <person name="De Carvalho L.P.S."/>
            <person name="Shen B."/>
        </authorList>
    </citation>
    <scope>NUCLEOTIDE SEQUENCE [LARGE SCALE GENOMIC DNA]</scope>
    <source>
        <strain evidence="3 4">NPDC000837</strain>
    </source>
</reference>
<dbReference type="InterPro" id="IPR045590">
    <property type="entry name" value="DUF6463"/>
</dbReference>
<comment type="caution">
    <text evidence="3">The sequence shown here is derived from an EMBL/GenBank/DDBJ whole genome shotgun (WGS) entry which is preliminary data.</text>
</comment>
<organism evidence="3 4">
    <name type="scientific">Streptomyces xantholiticus</name>
    <dbReference type="NCBI Taxonomy" id="68285"/>
    <lineage>
        <taxon>Bacteria</taxon>
        <taxon>Bacillati</taxon>
        <taxon>Actinomycetota</taxon>
        <taxon>Actinomycetes</taxon>
        <taxon>Kitasatosporales</taxon>
        <taxon>Streptomycetaceae</taxon>
        <taxon>Streptomyces</taxon>
    </lineage>
</organism>
<evidence type="ECO:0000313" key="3">
    <source>
        <dbReference type="EMBL" id="MER6615643.1"/>
    </source>
</evidence>
<evidence type="ECO:0000313" key="4">
    <source>
        <dbReference type="Proteomes" id="UP001445472"/>
    </source>
</evidence>
<accession>A0ABV1UXW6</accession>